<comment type="caution">
    <text evidence="2">The sequence shown here is derived from an EMBL/GenBank/DDBJ whole genome shotgun (WGS) entry which is preliminary data.</text>
</comment>
<evidence type="ECO:0000313" key="3">
    <source>
        <dbReference type="Proteomes" id="UP001270362"/>
    </source>
</evidence>
<reference evidence="2" key="1">
    <citation type="journal article" date="2023" name="Mol. Phylogenet. Evol.">
        <title>Genome-scale phylogeny and comparative genomics of the fungal order Sordariales.</title>
        <authorList>
            <person name="Hensen N."/>
            <person name="Bonometti L."/>
            <person name="Westerberg I."/>
            <person name="Brannstrom I.O."/>
            <person name="Guillou S."/>
            <person name="Cros-Aarteil S."/>
            <person name="Calhoun S."/>
            <person name="Haridas S."/>
            <person name="Kuo A."/>
            <person name="Mondo S."/>
            <person name="Pangilinan J."/>
            <person name="Riley R."/>
            <person name="LaButti K."/>
            <person name="Andreopoulos B."/>
            <person name="Lipzen A."/>
            <person name="Chen C."/>
            <person name="Yan M."/>
            <person name="Daum C."/>
            <person name="Ng V."/>
            <person name="Clum A."/>
            <person name="Steindorff A."/>
            <person name="Ohm R.A."/>
            <person name="Martin F."/>
            <person name="Silar P."/>
            <person name="Natvig D.O."/>
            <person name="Lalanne C."/>
            <person name="Gautier V."/>
            <person name="Ament-Velasquez S.L."/>
            <person name="Kruys A."/>
            <person name="Hutchinson M.I."/>
            <person name="Powell A.J."/>
            <person name="Barry K."/>
            <person name="Miller A.N."/>
            <person name="Grigoriev I.V."/>
            <person name="Debuchy R."/>
            <person name="Gladieux P."/>
            <person name="Hiltunen Thoren M."/>
            <person name="Johannesson H."/>
        </authorList>
    </citation>
    <scope>NUCLEOTIDE SEQUENCE</scope>
    <source>
        <strain evidence="2">CBS 314.62</strain>
    </source>
</reference>
<evidence type="ECO:0000256" key="1">
    <source>
        <dbReference type="SAM" id="SignalP"/>
    </source>
</evidence>
<organism evidence="2 3">
    <name type="scientific">Podospora appendiculata</name>
    <dbReference type="NCBI Taxonomy" id="314037"/>
    <lineage>
        <taxon>Eukaryota</taxon>
        <taxon>Fungi</taxon>
        <taxon>Dikarya</taxon>
        <taxon>Ascomycota</taxon>
        <taxon>Pezizomycotina</taxon>
        <taxon>Sordariomycetes</taxon>
        <taxon>Sordariomycetidae</taxon>
        <taxon>Sordariales</taxon>
        <taxon>Podosporaceae</taxon>
        <taxon>Podospora</taxon>
    </lineage>
</organism>
<feature type="signal peptide" evidence="1">
    <location>
        <begin position="1"/>
        <end position="25"/>
    </location>
</feature>
<accession>A0AAE0X798</accession>
<keyword evidence="2" id="KW-0808">Transferase</keyword>
<dbReference type="InterPro" id="IPR021047">
    <property type="entry name" value="Mannosyltransferase_CMT1"/>
</dbReference>
<protein>
    <submittedName>
        <fullName evidence="2">Cryptococcal mannosyltransferase 1-domain-containing protein</fullName>
    </submittedName>
</protein>
<keyword evidence="2" id="KW-0328">Glycosyltransferase</keyword>
<keyword evidence="1" id="KW-0732">Signal</keyword>
<proteinExistence type="predicted"/>
<keyword evidence="3" id="KW-1185">Reference proteome</keyword>
<dbReference type="Proteomes" id="UP001270362">
    <property type="component" value="Unassembled WGS sequence"/>
</dbReference>
<reference evidence="2" key="2">
    <citation type="submission" date="2023-06" db="EMBL/GenBank/DDBJ databases">
        <authorList>
            <consortium name="Lawrence Berkeley National Laboratory"/>
            <person name="Haridas S."/>
            <person name="Hensen N."/>
            <person name="Bonometti L."/>
            <person name="Westerberg I."/>
            <person name="Brannstrom I.O."/>
            <person name="Guillou S."/>
            <person name="Cros-Aarteil S."/>
            <person name="Calhoun S."/>
            <person name="Kuo A."/>
            <person name="Mondo S."/>
            <person name="Pangilinan J."/>
            <person name="Riley R."/>
            <person name="Labutti K."/>
            <person name="Andreopoulos B."/>
            <person name="Lipzen A."/>
            <person name="Chen C."/>
            <person name="Yanf M."/>
            <person name="Daum C."/>
            <person name="Ng V."/>
            <person name="Clum A."/>
            <person name="Steindorff A."/>
            <person name="Ohm R."/>
            <person name="Martin F."/>
            <person name="Silar P."/>
            <person name="Natvig D."/>
            <person name="Lalanne C."/>
            <person name="Gautier V."/>
            <person name="Ament-Velasquez S.L."/>
            <person name="Kruys A."/>
            <person name="Hutchinson M.I."/>
            <person name="Powell A.J."/>
            <person name="Barry K."/>
            <person name="Miller A.N."/>
            <person name="Grigoriev I.V."/>
            <person name="Debuchy R."/>
            <person name="Gladieux P."/>
            <person name="Thoren M.H."/>
            <person name="Johannesson H."/>
        </authorList>
    </citation>
    <scope>NUCLEOTIDE SEQUENCE</scope>
    <source>
        <strain evidence="2">CBS 314.62</strain>
    </source>
</reference>
<sequence>MSKRRFGSFAQVCALFLCGLPIVTRLGHLSTVISARNSHQGEAQRTSPISETELPQSQLRWDRGYHKKASQNILDDGNQEAEETVEIIRHEDSSDDRNPALAPDFFAKARTSIPPILNPHDMSLNRMACPAINDTRYSHLRPLKSEPDNRRKYLFTVSLQQCINLLPSVLGPLIEVIRYLGPQNCALSIVLRNSTDGTLEALRLLADELERLDVGYWLSSTNLDPNAGPDDDRIRKLALLRTMALEPITGQHTELNDNNIIHHKSSNIRLAPDTTIISLATVAICAKDILELIHQHAHQSADMVCAMDWWFPSPQHAHAQFSSLWSSRALDGNLFTEILLPSSQDCMKEKEEAEPDLLLLASYPASHARLQAKLPFQVFACHSSLAAYAAQPLADNRVSFRGPRDGECFQGETQLFCKDMWRAGFGRIAVVPSVNVGCPSGDSGPDGGGRVKSVKGFVGDLVGGKEDEEDRIVWQGEPPERVVCMPGFGDQTWLAWDEGQV</sequence>
<dbReference type="AlphaFoldDB" id="A0AAE0X798"/>
<evidence type="ECO:0000313" key="2">
    <source>
        <dbReference type="EMBL" id="KAK3687327.1"/>
    </source>
</evidence>
<dbReference type="PANTHER" id="PTHR34144:SF5">
    <property type="entry name" value="ALPHA-1,3-MANNOSYLTRANSFERASE CMT1"/>
    <property type="match status" value="1"/>
</dbReference>
<feature type="chain" id="PRO_5042216261" evidence="1">
    <location>
        <begin position="26"/>
        <end position="501"/>
    </location>
</feature>
<dbReference type="GO" id="GO:0016757">
    <property type="term" value="F:glycosyltransferase activity"/>
    <property type="evidence" value="ECO:0007669"/>
    <property type="project" value="UniProtKB-KW"/>
</dbReference>
<dbReference type="EMBL" id="JAULSO010000002">
    <property type="protein sequence ID" value="KAK3687327.1"/>
    <property type="molecule type" value="Genomic_DNA"/>
</dbReference>
<dbReference type="PANTHER" id="PTHR34144">
    <property type="entry name" value="CHROMOSOME 8, WHOLE GENOME SHOTGUN SEQUENCE"/>
    <property type="match status" value="1"/>
</dbReference>
<dbReference type="Pfam" id="PF11735">
    <property type="entry name" value="CAP59_mtransfer"/>
    <property type="match status" value="1"/>
</dbReference>
<gene>
    <name evidence="2" type="ORF">B0T22DRAFT_509967</name>
</gene>
<name>A0AAE0X798_9PEZI</name>